<dbReference type="PANTHER" id="PTHR11188">
    <property type="entry name" value="ARRESTIN DOMAIN CONTAINING PROTEIN"/>
    <property type="match status" value="1"/>
</dbReference>
<dbReference type="SUPFAM" id="SSF81296">
    <property type="entry name" value="E set domains"/>
    <property type="match status" value="1"/>
</dbReference>
<dbReference type="EMBL" id="JAAAIN010000469">
    <property type="protein sequence ID" value="KAG0314090.1"/>
    <property type="molecule type" value="Genomic_DNA"/>
</dbReference>
<evidence type="ECO:0000256" key="1">
    <source>
        <dbReference type="SAM" id="MobiDB-lite"/>
    </source>
</evidence>
<feature type="compositionally biased region" description="Low complexity" evidence="1">
    <location>
        <begin position="576"/>
        <end position="596"/>
    </location>
</feature>
<feature type="compositionally biased region" description="Basic residues" evidence="1">
    <location>
        <begin position="554"/>
        <end position="575"/>
    </location>
</feature>
<dbReference type="OrthoDB" id="2333384at2759"/>
<dbReference type="Pfam" id="PF00339">
    <property type="entry name" value="Arrestin_N"/>
    <property type="match status" value="1"/>
</dbReference>
<dbReference type="InterPro" id="IPR011021">
    <property type="entry name" value="Arrestin-like_N"/>
</dbReference>
<keyword evidence="5" id="KW-1185">Reference proteome</keyword>
<feature type="region of interest" description="Disordered" evidence="1">
    <location>
        <begin position="1"/>
        <end position="113"/>
    </location>
</feature>
<dbReference type="InterPro" id="IPR011022">
    <property type="entry name" value="Arrestin_C-like"/>
</dbReference>
<comment type="caution">
    <text evidence="4">The sequence shown here is derived from an EMBL/GenBank/DDBJ whole genome shotgun (WGS) entry which is preliminary data.</text>
</comment>
<dbReference type="InterPro" id="IPR014756">
    <property type="entry name" value="Ig_E-set"/>
</dbReference>
<dbReference type="InterPro" id="IPR014752">
    <property type="entry name" value="Arrestin-like_C"/>
</dbReference>
<feature type="compositionally biased region" description="Low complexity" evidence="1">
    <location>
        <begin position="64"/>
        <end position="108"/>
    </location>
</feature>
<feature type="domain" description="Arrestin-like N-terminal" evidence="2">
    <location>
        <begin position="143"/>
        <end position="270"/>
    </location>
</feature>
<evidence type="ECO:0000259" key="3">
    <source>
        <dbReference type="Pfam" id="PF02752"/>
    </source>
</evidence>
<proteinExistence type="predicted"/>
<dbReference type="PANTHER" id="PTHR11188:SF17">
    <property type="entry name" value="FI21816P1"/>
    <property type="match status" value="1"/>
</dbReference>
<feature type="region of interest" description="Disordered" evidence="1">
    <location>
        <begin position="614"/>
        <end position="654"/>
    </location>
</feature>
<name>A0A9P6R9G8_9FUNG</name>
<dbReference type="Gene3D" id="2.60.40.640">
    <property type="match status" value="1"/>
</dbReference>
<dbReference type="Proteomes" id="UP000823405">
    <property type="component" value="Unassembled WGS sequence"/>
</dbReference>
<dbReference type="GO" id="GO:0030674">
    <property type="term" value="F:protein-macromolecule adaptor activity"/>
    <property type="evidence" value="ECO:0007669"/>
    <property type="project" value="TreeGrafter"/>
</dbReference>
<dbReference type="InterPro" id="IPR050357">
    <property type="entry name" value="Arrestin_domain-protein"/>
</dbReference>
<dbReference type="Pfam" id="PF02752">
    <property type="entry name" value="Arrestin_C"/>
    <property type="match status" value="1"/>
</dbReference>
<dbReference type="GO" id="GO:0070086">
    <property type="term" value="P:ubiquitin-dependent endocytosis"/>
    <property type="evidence" value="ECO:0007669"/>
    <property type="project" value="TreeGrafter"/>
</dbReference>
<feature type="compositionally biased region" description="Basic and acidic residues" evidence="1">
    <location>
        <begin position="641"/>
        <end position="654"/>
    </location>
</feature>
<organism evidence="4 5">
    <name type="scientific">Linnemannia gamsii</name>
    <dbReference type="NCBI Taxonomy" id="64522"/>
    <lineage>
        <taxon>Eukaryota</taxon>
        <taxon>Fungi</taxon>
        <taxon>Fungi incertae sedis</taxon>
        <taxon>Mucoromycota</taxon>
        <taxon>Mortierellomycotina</taxon>
        <taxon>Mortierellomycetes</taxon>
        <taxon>Mortierellales</taxon>
        <taxon>Mortierellaceae</taxon>
        <taxon>Linnemannia</taxon>
    </lineage>
</organism>
<reference evidence="4" key="1">
    <citation type="journal article" date="2020" name="Fungal Divers.">
        <title>Resolving the Mortierellaceae phylogeny through synthesis of multi-gene phylogenetics and phylogenomics.</title>
        <authorList>
            <person name="Vandepol N."/>
            <person name="Liber J."/>
            <person name="Desiro A."/>
            <person name="Na H."/>
            <person name="Kennedy M."/>
            <person name="Barry K."/>
            <person name="Grigoriev I.V."/>
            <person name="Miller A.N."/>
            <person name="O'Donnell K."/>
            <person name="Stajich J.E."/>
            <person name="Bonito G."/>
        </authorList>
    </citation>
    <scope>NUCLEOTIDE SEQUENCE</scope>
    <source>
        <strain evidence="4">NVP60</strain>
    </source>
</reference>
<dbReference type="GO" id="GO:0005886">
    <property type="term" value="C:plasma membrane"/>
    <property type="evidence" value="ECO:0007669"/>
    <property type="project" value="TreeGrafter"/>
</dbReference>
<evidence type="ECO:0000313" key="4">
    <source>
        <dbReference type="EMBL" id="KAG0314090.1"/>
    </source>
</evidence>
<sequence>MSAHGATPAPSQDHSDMVSHNADVDYEDDDESLEDHRYNSRRRSPQSHSRPSSPPLPPTTATILHHPSSLSVTPSSHLSSSTSRTDGGTSSSIASPSQTNTGSSSNSTGDHHTSLSHALSPFAFFSHGSHNPNGEHHSTKTLKIELAHPEIVLMTGQTTMLEGVVYVNLHKTSKVKSLNLEFSGRSSVTWVDDNAYSPATRHQTSPHIEHTWALIPHQHKQPAILLSAGQHAYPFSMELPDVLPETLTTTHGKVAYRLTATLTKPGLTFNSSTVTLPVNVLRRHPVQASRAYQRGGRAVSAAEDKIKYKITMPQTRVPHNTKVPLQVSITAPTPRTFVQVLQVGLWERVVYRADGRKRVDMRLVKIQKSEGWDRPPNHQSEAWNWNKVLLFDMPHMGPDQNNCNPSADNGLMKVTHILRFSILGTDGTKRFRVENEIDLKVLAFEDDYQMDPEEANNSAGGNDGELPSYLTSFSTPRVSFDSERDMDAGDDDLLRAMIQRIHLPSYAESEEDANSRNPSRDVSRSTSRAASRAPSRGTSPERSYSTGSTGSHSLHNHLHSHHSIHHHSLHHHHSLSHSLLSAGHSPATTSPVSASPLGLGPSLASEEVVAIAGGDSQDHGMLPPPALLIHPCSAPPTRNSRSPDSEDRLEKAPR</sequence>
<protein>
    <recommendedName>
        <fullName evidence="6">Arrestin C-terminal-like domain-containing protein</fullName>
    </recommendedName>
</protein>
<evidence type="ECO:0008006" key="6">
    <source>
        <dbReference type="Google" id="ProtNLM"/>
    </source>
</evidence>
<feature type="domain" description="Arrestin C-terminal-like" evidence="3">
    <location>
        <begin position="303"/>
        <end position="424"/>
    </location>
</feature>
<evidence type="ECO:0000259" key="2">
    <source>
        <dbReference type="Pfam" id="PF00339"/>
    </source>
</evidence>
<dbReference type="GO" id="GO:0031625">
    <property type="term" value="F:ubiquitin protein ligase binding"/>
    <property type="evidence" value="ECO:0007669"/>
    <property type="project" value="TreeGrafter"/>
</dbReference>
<feature type="compositionally biased region" description="Acidic residues" evidence="1">
    <location>
        <begin position="24"/>
        <end position="33"/>
    </location>
</feature>
<feature type="region of interest" description="Disordered" evidence="1">
    <location>
        <begin position="451"/>
        <end position="486"/>
    </location>
</feature>
<feature type="compositionally biased region" description="Low complexity" evidence="1">
    <location>
        <begin position="524"/>
        <end position="538"/>
    </location>
</feature>
<feature type="compositionally biased region" description="Polar residues" evidence="1">
    <location>
        <begin position="540"/>
        <end position="550"/>
    </location>
</feature>
<dbReference type="GO" id="GO:0005829">
    <property type="term" value="C:cytosol"/>
    <property type="evidence" value="ECO:0007669"/>
    <property type="project" value="TreeGrafter"/>
</dbReference>
<dbReference type="AlphaFoldDB" id="A0A9P6R9G8"/>
<feature type="region of interest" description="Disordered" evidence="1">
    <location>
        <begin position="505"/>
        <end position="599"/>
    </location>
</feature>
<gene>
    <name evidence="4" type="ORF">BGZ97_009634</name>
</gene>
<accession>A0A9P6R9G8</accession>
<evidence type="ECO:0000313" key="5">
    <source>
        <dbReference type="Proteomes" id="UP000823405"/>
    </source>
</evidence>